<proteinExistence type="inferred from homology"/>
<dbReference type="PANTHER" id="PTHR35861">
    <property type="match status" value="1"/>
</dbReference>
<dbReference type="EMBL" id="PGCK01000003">
    <property type="protein sequence ID" value="MCD1294321.1"/>
    <property type="molecule type" value="Genomic_DNA"/>
</dbReference>
<keyword evidence="5" id="KW-1185">Reference proteome</keyword>
<name>A0AAP2RCG6_9EURY</name>
<evidence type="ECO:0000259" key="3">
    <source>
        <dbReference type="Pfam" id="PF04984"/>
    </source>
</evidence>
<dbReference type="Gene3D" id="3.10.450.690">
    <property type="match status" value="1"/>
</dbReference>
<dbReference type="Pfam" id="PF04984">
    <property type="entry name" value="Phage_sheath_1"/>
    <property type="match status" value="1"/>
</dbReference>
<evidence type="ECO:0000256" key="2">
    <source>
        <dbReference type="SAM" id="MobiDB-lite"/>
    </source>
</evidence>
<dbReference type="InterPro" id="IPR052042">
    <property type="entry name" value="Tail_sheath_structural"/>
</dbReference>
<evidence type="ECO:0000256" key="1">
    <source>
        <dbReference type="ARBA" id="ARBA00008005"/>
    </source>
</evidence>
<dbReference type="Proteomes" id="UP001320159">
    <property type="component" value="Unassembled WGS sequence"/>
</dbReference>
<dbReference type="AlphaFoldDB" id="A0AAP2RCG6"/>
<gene>
    <name evidence="4" type="ORF">CUJ83_04825</name>
</gene>
<reference evidence="4 5" key="1">
    <citation type="submission" date="2017-11" db="EMBL/GenBank/DDBJ databases">
        <title>Isolation and Characterization of Family Methanocellaceae Species from Potential Methane Hydrate Area Offshore Southwestern Taiwan.</title>
        <authorList>
            <person name="Zhang W.-L."/>
            <person name="Chen W.-C."/>
            <person name="Lai M.-C."/>
            <person name="Chen S.-C."/>
        </authorList>
    </citation>
    <scope>NUCLEOTIDE SEQUENCE [LARGE SCALE GENOMIC DNA]</scope>
    <source>
        <strain evidence="4 5">CWC-04</strain>
    </source>
</reference>
<comment type="similarity">
    <text evidence="1">Belongs to the myoviridae tail sheath protein family.</text>
</comment>
<evidence type="ECO:0000313" key="4">
    <source>
        <dbReference type="EMBL" id="MCD1294321.1"/>
    </source>
</evidence>
<organism evidence="4 5">
    <name type="scientific">Methanooceanicella nereidis</name>
    <dbReference type="NCBI Taxonomy" id="2052831"/>
    <lineage>
        <taxon>Archaea</taxon>
        <taxon>Methanobacteriati</taxon>
        <taxon>Methanobacteriota</taxon>
        <taxon>Stenosarchaea group</taxon>
        <taxon>Methanomicrobia</taxon>
        <taxon>Methanocellales</taxon>
        <taxon>Methanocellaceae</taxon>
        <taxon>Methanooceanicella</taxon>
    </lineage>
</organism>
<dbReference type="InterPro" id="IPR035089">
    <property type="entry name" value="Phage_sheath_subtilisin"/>
</dbReference>
<feature type="region of interest" description="Disordered" evidence="2">
    <location>
        <begin position="174"/>
        <end position="193"/>
    </location>
</feature>
<protein>
    <submittedName>
        <fullName evidence="4">Phage tail sheath protein</fullName>
    </submittedName>
</protein>
<evidence type="ECO:0000313" key="5">
    <source>
        <dbReference type="Proteomes" id="UP001320159"/>
    </source>
</evidence>
<accession>A0AAP2RCG6</accession>
<feature type="domain" description="Tail sheath protein subtilisin-like" evidence="3">
    <location>
        <begin position="196"/>
        <end position="346"/>
    </location>
</feature>
<sequence length="451" mass="48876">MTRIIPGVEIQVIKEIVPQQLNPSGVVAMIGTTEKGEVLEPTYVSSYSEFVNKFGAGQGYTVVRDVKQAFQNGVFQVVVVPISGMNSEKASLILKDRKGRETVKLTARKSGEEGNNIAVKIESEPESELVRLSITDGANFEIFENVVMEPTGEQYLVDKVNGRSTLVTATDLRSSSKFPNNNPDNIEDKLSGGKSGAISKADYEAALDKLEGEPDVDIVTACDVTDPEIHALIEAHCMKMSIDAKNRIGLGTVASGESIKDICERTKVMASDRFALVAPYGNLGAVAGLISKLNYYESPTFKPLSGISKLEANYTPSEQMELLKAGVIPIEAQRGRGIVVVKGISTSKEQISVTRIADHSVRGVKNITDFFIGTLNSPSGRNALKGKITEFLMQMEREGSIVPSTDGKEPAFLLDVYSSEMDFAQGIVRVNLAVRPVRAIDYIYATIKVEA</sequence>
<dbReference type="PANTHER" id="PTHR35861:SF2">
    <property type="entry name" value="FELS-2 PROPHAGE PROTEIN"/>
    <property type="match status" value="1"/>
</dbReference>
<comment type="caution">
    <text evidence="4">The sequence shown here is derived from an EMBL/GenBank/DDBJ whole genome shotgun (WGS) entry which is preliminary data.</text>
</comment>
<feature type="compositionally biased region" description="Polar residues" evidence="2">
    <location>
        <begin position="174"/>
        <end position="184"/>
    </location>
</feature>
<dbReference type="RefSeq" id="WP_230741150.1">
    <property type="nucleotide sequence ID" value="NZ_PGCK01000003.1"/>
</dbReference>